<feature type="region of interest" description="Disordered" evidence="1">
    <location>
        <begin position="1"/>
        <end position="60"/>
    </location>
</feature>
<organism evidence="2 3">
    <name type="scientific">Methanoculleus caldifontis</name>
    <dbReference type="NCBI Taxonomy" id="2651577"/>
    <lineage>
        <taxon>Archaea</taxon>
        <taxon>Methanobacteriati</taxon>
        <taxon>Methanobacteriota</taxon>
        <taxon>Stenosarchaea group</taxon>
        <taxon>Methanomicrobia</taxon>
        <taxon>Methanomicrobiales</taxon>
        <taxon>Methanomicrobiaceae</taxon>
        <taxon>Methanoculleus</taxon>
    </lineage>
</organism>
<gene>
    <name evidence="2" type="ORF">F8E02_10670</name>
</gene>
<feature type="compositionally biased region" description="Polar residues" evidence="1">
    <location>
        <begin position="29"/>
        <end position="38"/>
    </location>
</feature>
<comment type="caution">
    <text evidence="2">The sequence shown here is derived from an EMBL/GenBank/DDBJ whole genome shotgun (WGS) entry which is preliminary data.</text>
</comment>
<reference evidence="2 3" key="1">
    <citation type="submission" date="2019-10" db="EMBL/GenBank/DDBJ databases">
        <title>Isolation and characterization of Methanoculleus sp. Wushi-C6 from a hot spring well.</title>
        <authorList>
            <person name="Chen S.-C."/>
            <person name="Lan Z.-H."/>
            <person name="You Y.-T."/>
            <person name="Lai M.-C."/>
        </authorList>
    </citation>
    <scope>NUCLEOTIDE SEQUENCE [LARGE SCALE GENOMIC DNA]</scope>
    <source>
        <strain evidence="2 3">Wushi-C6</strain>
    </source>
</reference>
<accession>A0ABU3X336</accession>
<proteinExistence type="predicted"/>
<keyword evidence="3" id="KW-1185">Reference proteome</keyword>
<evidence type="ECO:0000313" key="2">
    <source>
        <dbReference type="EMBL" id="MDV2482454.1"/>
    </source>
</evidence>
<evidence type="ECO:0000256" key="1">
    <source>
        <dbReference type="SAM" id="MobiDB-lite"/>
    </source>
</evidence>
<name>A0ABU3X336_9EURY</name>
<sequence length="107" mass="11995">MRRKESRCRELQEMQQQPGATPDKRSPGGTEQKTSGGSPDTKCHHALRQAATGTSAPEEINVSPVPLFLVPRVVADEIRRHGRAIREINVHRTRNHHYTITVGRGRP</sequence>
<protein>
    <submittedName>
        <fullName evidence="2">Uncharacterized protein</fullName>
    </submittedName>
</protein>
<dbReference type="Proteomes" id="UP001281203">
    <property type="component" value="Unassembled WGS sequence"/>
</dbReference>
<evidence type="ECO:0000313" key="3">
    <source>
        <dbReference type="Proteomes" id="UP001281203"/>
    </source>
</evidence>
<dbReference type="EMBL" id="WBKO01000002">
    <property type="protein sequence ID" value="MDV2482454.1"/>
    <property type="molecule type" value="Genomic_DNA"/>
</dbReference>